<protein>
    <submittedName>
        <fullName evidence="2">Unannotated protein</fullName>
    </submittedName>
</protein>
<comment type="similarity">
    <text evidence="1">Belongs to the short-chain dehydrogenases/reductases (SDR) family.</text>
</comment>
<dbReference type="InterPro" id="IPR002347">
    <property type="entry name" value="SDR_fam"/>
</dbReference>
<dbReference type="PRINTS" id="PR00081">
    <property type="entry name" value="GDHRDH"/>
</dbReference>
<dbReference type="InterPro" id="IPR036291">
    <property type="entry name" value="NAD(P)-bd_dom_sf"/>
</dbReference>
<organism evidence="2">
    <name type="scientific">freshwater metagenome</name>
    <dbReference type="NCBI Taxonomy" id="449393"/>
    <lineage>
        <taxon>unclassified sequences</taxon>
        <taxon>metagenomes</taxon>
        <taxon>ecological metagenomes</taxon>
    </lineage>
</organism>
<evidence type="ECO:0000256" key="1">
    <source>
        <dbReference type="ARBA" id="ARBA00006484"/>
    </source>
</evidence>
<dbReference type="PANTHER" id="PTHR42879">
    <property type="entry name" value="3-OXOACYL-(ACYL-CARRIER-PROTEIN) REDUCTASE"/>
    <property type="match status" value="1"/>
</dbReference>
<dbReference type="Gene3D" id="3.40.50.720">
    <property type="entry name" value="NAD(P)-binding Rossmann-like Domain"/>
    <property type="match status" value="1"/>
</dbReference>
<dbReference type="InterPro" id="IPR050259">
    <property type="entry name" value="SDR"/>
</dbReference>
<proteinExistence type="inferred from homology"/>
<dbReference type="AlphaFoldDB" id="A0A6J7SHH5"/>
<dbReference type="PRINTS" id="PR00080">
    <property type="entry name" value="SDRFAMILY"/>
</dbReference>
<dbReference type="CDD" id="cd05233">
    <property type="entry name" value="SDR_c"/>
    <property type="match status" value="1"/>
</dbReference>
<dbReference type="EMBL" id="CAFBPY010000154">
    <property type="protein sequence ID" value="CAB5039730.1"/>
    <property type="molecule type" value="Genomic_DNA"/>
</dbReference>
<sequence>MPNKNKIAIVTGATAGIGRAIAIDFAKDGFHVAVCGTNSERGNETVEIIKSTGGIATFHAGDVASPSDVATQMTEISQLKDDDQKLKQIAVLVNNAGHCQVKAILDITAEGIKRMFEVHVLGSYLYTQAVVPIMKANNYGRIINITSSNGAGASEFTSHYQAAKAAQHSFTKSCALTFRSDGITVNSVSPSTVITKLFYENDDNYKKYLGRSAADELARREVASPKGLVTVEEIARVVSFLANDASGRINGEVIGV</sequence>
<name>A0A6J7SHH5_9ZZZZ</name>
<evidence type="ECO:0000313" key="2">
    <source>
        <dbReference type="EMBL" id="CAB5039730.1"/>
    </source>
</evidence>
<gene>
    <name evidence="2" type="ORF">UFOPK4209_00912</name>
</gene>
<reference evidence="2" key="1">
    <citation type="submission" date="2020-05" db="EMBL/GenBank/DDBJ databases">
        <authorList>
            <person name="Chiriac C."/>
            <person name="Salcher M."/>
            <person name="Ghai R."/>
            <person name="Kavagutti S V."/>
        </authorList>
    </citation>
    <scope>NUCLEOTIDE SEQUENCE</scope>
</reference>
<accession>A0A6J7SHH5</accession>
<dbReference type="PANTHER" id="PTHR42879:SF2">
    <property type="entry name" value="3-OXOACYL-[ACYL-CARRIER-PROTEIN] REDUCTASE FABG"/>
    <property type="match status" value="1"/>
</dbReference>
<dbReference type="Pfam" id="PF00106">
    <property type="entry name" value="adh_short"/>
    <property type="match status" value="1"/>
</dbReference>
<dbReference type="SUPFAM" id="SSF51735">
    <property type="entry name" value="NAD(P)-binding Rossmann-fold domains"/>
    <property type="match status" value="1"/>
</dbReference>